<keyword evidence="2" id="KW-0812">Transmembrane</keyword>
<dbReference type="Gene3D" id="2.60.120.260">
    <property type="entry name" value="Galactose-binding domain-like"/>
    <property type="match status" value="1"/>
</dbReference>
<dbReference type="InterPro" id="IPR008979">
    <property type="entry name" value="Galactose-bd-like_sf"/>
</dbReference>
<feature type="compositionally biased region" description="Basic and acidic residues" evidence="1">
    <location>
        <begin position="20"/>
        <end position="30"/>
    </location>
</feature>
<evidence type="ECO:0000256" key="2">
    <source>
        <dbReference type="SAM" id="Phobius"/>
    </source>
</evidence>
<reference evidence="4 5" key="1">
    <citation type="submission" date="2019-01" db="EMBL/GenBank/DDBJ databases">
        <title>Nocardioides guangzhouensis sp. nov., an actinobacterium isolated from soil.</title>
        <authorList>
            <person name="Fu Y."/>
            <person name="Cai Y."/>
            <person name="Lin Z."/>
            <person name="Chen P."/>
        </authorList>
    </citation>
    <scope>NUCLEOTIDE SEQUENCE [LARGE SCALE GENOMIC DNA]</scope>
    <source>
        <strain evidence="4 5">NBRC 105384</strain>
    </source>
</reference>
<feature type="region of interest" description="Disordered" evidence="1">
    <location>
        <begin position="1"/>
        <end position="93"/>
    </location>
</feature>
<feature type="region of interest" description="Disordered" evidence="1">
    <location>
        <begin position="228"/>
        <end position="252"/>
    </location>
</feature>
<comment type="caution">
    <text evidence="4">The sequence shown here is derived from an EMBL/GenBank/DDBJ whole genome shotgun (WGS) entry which is preliminary data.</text>
</comment>
<keyword evidence="2" id="KW-1133">Transmembrane helix</keyword>
<keyword evidence="2" id="KW-0472">Membrane</keyword>
<sequence length="414" mass="43979">MSDPHVPGGLPPDLPPEYAEAYRRGYERAFLEASGHVPEQREPAHRLLADPDPDPEPEDEWEPDDEPEVDLATELLGEPGTEPEPEPEHPHATVRGWLFADDAWDDGDVEPTQVVPLDAVPAEPEAAWEPEPEPEPELVPVARYEPEPEPGFDTGPIWRGSRSDDDVPYAPTHAEEPRPPRPGWFAPALLGGLVLALVLGAYLIGRVVSSSFGDTDVSADKPDGVLVEDGVDDAAGQGGGSGGSDSSANQAPDAYQGAVEITPIGGASASCQAPSSVDAAGNEIGYPPTSAYDGDLTTAWRCNGTGVGQTLSLTFVEPEEIGELALVPGYAKTDPRSGVDRYAENNRITRVRWTFPDGTTVVQKLDGAPTNRTLQTMRIKPVQADSVTMEVLASARGPRNTIAVSEVQIGRVAG</sequence>
<dbReference type="Proteomes" id="UP000291189">
    <property type="component" value="Unassembled WGS sequence"/>
</dbReference>
<dbReference type="AlphaFoldDB" id="A0A4V1Z1E2"/>
<dbReference type="Pfam" id="PF25302">
    <property type="entry name" value="NADase_transloc"/>
    <property type="match status" value="1"/>
</dbReference>
<dbReference type="NCBIfam" id="NF047619">
    <property type="entry name" value="NADase_discoid"/>
    <property type="match status" value="1"/>
</dbReference>
<dbReference type="OrthoDB" id="3712014at2"/>
<dbReference type="SUPFAM" id="SSF49785">
    <property type="entry name" value="Galactose-binding domain-like"/>
    <property type="match status" value="1"/>
</dbReference>
<feature type="region of interest" description="Disordered" evidence="1">
    <location>
        <begin position="152"/>
        <end position="180"/>
    </location>
</feature>
<evidence type="ECO:0000256" key="1">
    <source>
        <dbReference type="SAM" id="MobiDB-lite"/>
    </source>
</evidence>
<feature type="domain" description="NAD glycohydrolase translocation F5/8 type C" evidence="3">
    <location>
        <begin position="275"/>
        <end position="409"/>
    </location>
</feature>
<dbReference type="EMBL" id="SDPU01000028">
    <property type="protein sequence ID" value="RYU10596.1"/>
    <property type="molecule type" value="Genomic_DNA"/>
</dbReference>
<gene>
    <name evidence="4" type="ORF">ETU37_15130</name>
</gene>
<evidence type="ECO:0000313" key="4">
    <source>
        <dbReference type="EMBL" id="RYU10596.1"/>
    </source>
</evidence>
<dbReference type="RefSeq" id="WP_129988188.1">
    <property type="nucleotide sequence ID" value="NZ_SDPU01000028.1"/>
</dbReference>
<keyword evidence="5" id="KW-1185">Reference proteome</keyword>
<protein>
    <recommendedName>
        <fullName evidence="3">NAD glycohydrolase translocation F5/8 type C domain-containing protein</fullName>
    </recommendedName>
</protein>
<feature type="compositionally biased region" description="Acidic residues" evidence="1">
    <location>
        <begin position="51"/>
        <end position="71"/>
    </location>
</feature>
<feature type="compositionally biased region" description="Basic and acidic residues" evidence="1">
    <location>
        <begin position="38"/>
        <end position="49"/>
    </location>
</feature>
<organism evidence="4 5">
    <name type="scientific">Nocardioides iriomotensis</name>
    <dbReference type="NCBI Taxonomy" id="715784"/>
    <lineage>
        <taxon>Bacteria</taxon>
        <taxon>Bacillati</taxon>
        <taxon>Actinomycetota</taxon>
        <taxon>Actinomycetes</taxon>
        <taxon>Propionibacteriales</taxon>
        <taxon>Nocardioidaceae</taxon>
        <taxon>Nocardioides</taxon>
    </lineage>
</organism>
<accession>A0A4V1Z1E2</accession>
<proteinExistence type="predicted"/>
<evidence type="ECO:0000259" key="3">
    <source>
        <dbReference type="Pfam" id="PF25302"/>
    </source>
</evidence>
<dbReference type="InterPro" id="IPR057561">
    <property type="entry name" value="NADase_transloc"/>
</dbReference>
<name>A0A4V1Z1E2_9ACTN</name>
<feature type="transmembrane region" description="Helical" evidence="2">
    <location>
        <begin position="184"/>
        <end position="204"/>
    </location>
</feature>
<evidence type="ECO:0000313" key="5">
    <source>
        <dbReference type="Proteomes" id="UP000291189"/>
    </source>
</evidence>